<dbReference type="Gene3D" id="2.60.120.560">
    <property type="entry name" value="Exo-inulinase, domain 1"/>
    <property type="match status" value="1"/>
</dbReference>
<dbReference type="EMBL" id="AP019377">
    <property type="protein sequence ID" value="BBH93862.1"/>
    <property type="molecule type" value="Genomic_DNA"/>
</dbReference>
<dbReference type="AlphaFoldDB" id="A0A455T3N9"/>
<proteinExistence type="predicted"/>
<organism evidence="2">
    <name type="scientific">Thermogemmatispora argillosa</name>
    <dbReference type="NCBI Taxonomy" id="2045280"/>
    <lineage>
        <taxon>Bacteria</taxon>
        <taxon>Bacillati</taxon>
        <taxon>Chloroflexota</taxon>
        <taxon>Ktedonobacteria</taxon>
        <taxon>Thermogemmatisporales</taxon>
        <taxon>Thermogemmatisporaceae</taxon>
        <taxon>Thermogemmatispora</taxon>
    </lineage>
</organism>
<dbReference type="GO" id="GO:0016787">
    <property type="term" value="F:hydrolase activity"/>
    <property type="evidence" value="ECO:0007669"/>
    <property type="project" value="InterPro"/>
</dbReference>
<evidence type="ECO:0000313" key="2">
    <source>
        <dbReference type="EMBL" id="BBH93862.1"/>
    </source>
</evidence>
<sequence length="245" mass="25722">MLIIGSVLALLLIGSALAVFISLRHPSAPASSRSRVAPSPSPDVFIQARPAVTPLFSDDFADNSKGWDTTGGPGFSKTIANHALTMTDRNHRILVAPLPVQETFSDFQITVDMTLESGDSNDSMGIYMRGDDQLANDYRVDIFGDATYAISKEVTGLDGITRVQVLSGIAANKAIKSLGQQNEVTVIIKGNRIVLGVNGHLIASVTDNSYSSGMIALFVSNGSSSPAATAAITSVTVYPAPAQLP</sequence>
<gene>
    <name evidence="2" type="ORF">KTA_20610</name>
</gene>
<accession>A0A455T3N9</accession>
<dbReference type="Pfam" id="PF06439">
    <property type="entry name" value="3keto-disac_hyd"/>
    <property type="match status" value="1"/>
</dbReference>
<feature type="domain" description="3-keto-alpha-glucoside-1,2-lyase/3-keto-2-hydroxy-glucal hydratase" evidence="1">
    <location>
        <begin position="63"/>
        <end position="219"/>
    </location>
</feature>
<name>A0A455T3N9_9CHLR</name>
<evidence type="ECO:0000259" key="1">
    <source>
        <dbReference type="Pfam" id="PF06439"/>
    </source>
</evidence>
<protein>
    <recommendedName>
        <fullName evidence="1">3-keto-alpha-glucoside-1,2-lyase/3-keto-2-hydroxy-glucal hydratase domain-containing protein</fullName>
    </recommendedName>
</protein>
<dbReference type="InterPro" id="IPR010496">
    <property type="entry name" value="AL/BT2_dom"/>
</dbReference>
<reference evidence="2" key="1">
    <citation type="submission" date="2018-12" db="EMBL/GenBank/DDBJ databases">
        <title>Novel natural products biosynthetic potential of the class Ktedonobacteria.</title>
        <authorList>
            <person name="Zheng Y."/>
            <person name="Saitou A."/>
            <person name="Wang C.M."/>
            <person name="Toyoda A."/>
            <person name="Minakuchi Y."/>
            <person name="Sekiguchi Y."/>
            <person name="Ueda K."/>
            <person name="Takano H."/>
            <person name="Sakai Y."/>
            <person name="Yokota A."/>
            <person name="Yabe S."/>
        </authorList>
    </citation>
    <scope>NUCLEOTIDE SEQUENCE</scope>
    <source>
        <strain evidence="2">A3-2</strain>
    </source>
</reference>